<dbReference type="GO" id="GO:0016460">
    <property type="term" value="C:myosin II complex"/>
    <property type="evidence" value="ECO:0007669"/>
    <property type="project" value="TreeGrafter"/>
</dbReference>
<dbReference type="Proteomes" id="UP000515125">
    <property type="component" value="Unplaced"/>
</dbReference>
<dbReference type="PROSITE" id="PS00018">
    <property type="entry name" value="EF_HAND_1"/>
    <property type="match status" value="1"/>
</dbReference>
<feature type="compositionally biased region" description="Low complexity" evidence="4">
    <location>
        <begin position="15"/>
        <end position="25"/>
    </location>
</feature>
<dbReference type="InterPro" id="IPR050230">
    <property type="entry name" value="CALM/Myosin/TropC-like"/>
</dbReference>
<keyword evidence="1" id="KW-0479">Metal-binding</keyword>
<dbReference type="PROSITE" id="PS50222">
    <property type="entry name" value="EF_HAND_2"/>
    <property type="match status" value="4"/>
</dbReference>
<dbReference type="SUPFAM" id="SSF47473">
    <property type="entry name" value="EF-hand"/>
    <property type="match status" value="1"/>
</dbReference>
<keyword evidence="6" id="KW-1185">Reference proteome</keyword>
<evidence type="ECO:0000313" key="6">
    <source>
        <dbReference type="Proteomes" id="UP000515125"/>
    </source>
</evidence>
<evidence type="ECO:0000256" key="2">
    <source>
        <dbReference type="ARBA" id="ARBA00022737"/>
    </source>
</evidence>
<feature type="domain" description="EF-hand" evidence="5">
    <location>
        <begin position="110"/>
        <end position="145"/>
    </location>
</feature>
<feature type="region of interest" description="Disordered" evidence="4">
    <location>
        <begin position="1"/>
        <end position="35"/>
    </location>
</feature>
<dbReference type="Gene3D" id="1.10.238.10">
    <property type="entry name" value="EF-hand"/>
    <property type="match status" value="2"/>
</dbReference>
<sequence length="182" mass="20975">MSRKPDVGGPLAFGGPRVAATAASGARGGRRRELREEQKIEIKEAFELFDSEKTGKMDYHELKVAMRALGFDVKKAHVQEIMRSYDKQNTGFITQGDFEEIMTQKFLDRDPTEELQKAFRLFDDDDTGKISFKNLRRVARELGEDLSDEELRAMIDEFDRDMDGEISKEEFMSIMKQTSLYQ</sequence>
<dbReference type="AlphaFoldDB" id="A0A6P6RX32"/>
<gene>
    <name evidence="7" type="primary">LOC34620985</name>
</gene>
<accession>A0A6P6RX32</accession>
<dbReference type="RefSeq" id="XP_026192446.1">
    <property type="nucleotide sequence ID" value="XM_026336661.1"/>
</dbReference>
<dbReference type="InterPro" id="IPR002048">
    <property type="entry name" value="EF_hand_dom"/>
</dbReference>
<evidence type="ECO:0000256" key="4">
    <source>
        <dbReference type="SAM" id="MobiDB-lite"/>
    </source>
</evidence>
<dbReference type="FunFam" id="1.10.238.10:FF:000077">
    <property type="entry name" value="Centrin 1"/>
    <property type="match status" value="1"/>
</dbReference>
<evidence type="ECO:0000259" key="5">
    <source>
        <dbReference type="PROSITE" id="PS50222"/>
    </source>
</evidence>
<dbReference type="GO" id="GO:0005509">
    <property type="term" value="F:calcium ion binding"/>
    <property type="evidence" value="ECO:0007669"/>
    <property type="project" value="InterPro"/>
</dbReference>
<evidence type="ECO:0000256" key="1">
    <source>
        <dbReference type="ARBA" id="ARBA00022723"/>
    </source>
</evidence>
<organism evidence="6 7">
    <name type="scientific">Cyclospora cayetanensis</name>
    <dbReference type="NCBI Taxonomy" id="88456"/>
    <lineage>
        <taxon>Eukaryota</taxon>
        <taxon>Sar</taxon>
        <taxon>Alveolata</taxon>
        <taxon>Apicomplexa</taxon>
        <taxon>Conoidasida</taxon>
        <taxon>Coccidia</taxon>
        <taxon>Eucoccidiorida</taxon>
        <taxon>Eimeriorina</taxon>
        <taxon>Eimeriidae</taxon>
        <taxon>Cyclospora</taxon>
    </lineage>
</organism>
<proteinExistence type="predicted"/>
<dbReference type="PANTHER" id="PTHR23048">
    <property type="entry name" value="MYOSIN LIGHT CHAIN 1, 3"/>
    <property type="match status" value="1"/>
</dbReference>
<dbReference type="GeneID" id="34620985"/>
<feature type="domain" description="EF-hand" evidence="5">
    <location>
        <begin position="146"/>
        <end position="181"/>
    </location>
</feature>
<dbReference type="PANTHER" id="PTHR23048:SF48">
    <property type="entry name" value="CENTRIN 3"/>
    <property type="match status" value="1"/>
</dbReference>
<dbReference type="CDD" id="cd00051">
    <property type="entry name" value="EFh"/>
    <property type="match status" value="1"/>
</dbReference>
<evidence type="ECO:0000256" key="3">
    <source>
        <dbReference type="ARBA" id="ARBA00022837"/>
    </source>
</evidence>
<dbReference type="InterPro" id="IPR018247">
    <property type="entry name" value="EF_Hand_1_Ca_BS"/>
</dbReference>
<feature type="domain" description="EF-hand" evidence="5">
    <location>
        <begin position="73"/>
        <end position="108"/>
    </location>
</feature>
<dbReference type="SMART" id="SM00054">
    <property type="entry name" value="EFh"/>
    <property type="match status" value="4"/>
</dbReference>
<keyword evidence="2" id="KW-0677">Repeat</keyword>
<keyword evidence="3" id="KW-0106">Calcium</keyword>
<feature type="domain" description="EF-hand" evidence="5">
    <location>
        <begin position="37"/>
        <end position="72"/>
    </location>
</feature>
<dbReference type="Pfam" id="PF13499">
    <property type="entry name" value="EF-hand_7"/>
    <property type="match status" value="2"/>
</dbReference>
<name>A0A6P6RX32_9EIME</name>
<dbReference type="InterPro" id="IPR011992">
    <property type="entry name" value="EF-hand-dom_pair"/>
</dbReference>
<evidence type="ECO:0000313" key="7">
    <source>
        <dbReference type="RefSeq" id="XP_026192446.1"/>
    </source>
</evidence>
<dbReference type="OrthoDB" id="26525at2759"/>
<protein>
    <submittedName>
        <fullName evidence="7">Centrin-3</fullName>
    </submittedName>
</protein>
<reference evidence="7" key="1">
    <citation type="submission" date="2025-08" db="UniProtKB">
        <authorList>
            <consortium name="RefSeq"/>
        </authorList>
    </citation>
    <scope>IDENTIFICATION</scope>
</reference>